<evidence type="ECO:0000313" key="2">
    <source>
        <dbReference type="EMBL" id="KAJ7753108.1"/>
    </source>
</evidence>
<sequence length="141" mass="16210">MLQGLHREWPPELWPMPVDEAQGMNIKDIKVTYRSEGPNIDWKFLKKFHPAIHVIRAINSHMETEFKTRVHGSKHTVPKKELDIQELQKWYSSSEVHKLTPGRVLKKKSAKKQSSDVLKDILAKGSAGIQTGESMANWIET</sequence>
<accession>A0AAD7J1G2</accession>
<keyword evidence="3" id="KW-1185">Reference proteome</keyword>
<dbReference type="InterPro" id="IPR046496">
    <property type="entry name" value="DUF6589"/>
</dbReference>
<reference evidence="2" key="1">
    <citation type="submission" date="2023-03" db="EMBL/GenBank/DDBJ databases">
        <title>Massive genome expansion in bonnet fungi (Mycena s.s.) driven by repeated elements and novel gene families across ecological guilds.</title>
        <authorList>
            <consortium name="Lawrence Berkeley National Laboratory"/>
            <person name="Harder C.B."/>
            <person name="Miyauchi S."/>
            <person name="Viragh M."/>
            <person name="Kuo A."/>
            <person name="Thoen E."/>
            <person name="Andreopoulos B."/>
            <person name="Lu D."/>
            <person name="Skrede I."/>
            <person name="Drula E."/>
            <person name="Henrissat B."/>
            <person name="Morin E."/>
            <person name="Kohler A."/>
            <person name="Barry K."/>
            <person name="LaButti K."/>
            <person name="Morin E."/>
            <person name="Salamov A."/>
            <person name="Lipzen A."/>
            <person name="Mereny Z."/>
            <person name="Hegedus B."/>
            <person name="Baldrian P."/>
            <person name="Stursova M."/>
            <person name="Weitz H."/>
            <person name="Taylor A."/>
            <person name="Grigoriev I.V."/>
            <person name="Nagy L.G."/>
            <person name="Martin F."/>
            <person name="Kauserud H."/>
        </authorList>
    </citation>
    <scope>NUCLEOTIDE SEQUENCE</scope>
    <source>
        <strain evidence="2">CBHHK188m</strain>
    </source>
</reference>
<organism evidence="2 3">
    <name type="scientific">Mycena maculata</name>
    <dbReference type="NCBI Taxonomy" id="230809"/>
    <lineage>
        <taxon>Eukaryota</taxon>
        <taxon>Fungi</taxon>
        <taxon>Dikarya</taxon>
        <taxon>Basidiomycota</taxon>
        <taxon>Agaricomycotina</taxon>
        <taxon>Agaricomycetes</taxon>
        <taxon>Agaricomycetidae</taxon>
        <taxon>Agaricales</taxon>
        <taxon>Marasmiineae</taxon>
        <taxon>Mycenaceae</taxon>
        <taxon>Mycena</taxon>
    </lineage>
</organism>
<proteinExistence type="predicted"/>
<name>A0AAD7J1G2_9AGAR</name>
<comment type="caution">
    <text evidence="2">The sequence shown here is derived from an EMBL/GenBank/DDBJ whole genome shotgun (WGS) entry which is preliminary data.</text>
</comment>
<dbReference type="EMBL" id="JARJLG010000072">
    <property type="protein sequence ID" value="KAJ7753108.1"/>
    <property type="molecule type" value="Genomic_DNA"/>
</dbReference>
<feature type="domain" description="DUF6589" evidence="1">
    <location>
        <begin position="16"/>
        <end position="75"/>
    </location>
</feature>
<evidence type="ECO:0000313" key="3">
    <source>
        <dbReference type="Proteomes" id="UP001215280"/>
    </source>
</evidence>
<dbReference type="AlphaFoldDB" id="A0AAD7J1G2"/>
<protein>
    <recommendedName>
        <fullName evidence="1">DUF6589 domain-containing protein</fullName>
    </recommendedName>
</protein>
<dbReference type="Proteomes" id="UP001215280">
    <property type="component" value="Unassembled WGS sequence"/>
</dbReference>
<gene>
    <name evidence="2" type="ORF">DFH07DRAFT_774242</name>
</gene>
<dbReference type="Pfam" id="PF20231">
    <property type="entry name" value="DUF6589"/>
    <property type="match status" value="1"/>
</dbReference>
<evidence type="ECO:0000259" key="1">
    <source>
        <dbReference type="Pfam" id="PF20231"/>
    </source>
</evidence>